<feature type="compositionally biased region" description="Polar residues" evidence="10">
    <location>
        <begin position="293"/>
        <end position="303"/>
    </location>
</feature>
<dbReference type="InterPro" id="IPR036875">
    <property type="entry name" value="Znf_CCHC_sf"/>
</dbReference>
<dbReference type="Pfam" id="PF14223">
    <property type="entry name" value="Retrotran_gag_2"/>
    <property type="match status" value="2"/>
</dbReference>
<feature type="region of interest" description="Disordered" evidence="10">
    <location>
        <begin position="2890"/>
        <end position="3001"/>
    </location>
</feature>
<dbReference type="SUPFAM" id="SSF57756">
    <property type="entry name" value="Retrovirus zinc finger-like domains"/>
    <property type="match status" value="1"/>
</dbReference>
<evidence type="ECO:0000256" key="5">
    <source>
        <dbReference type="ARBA" id="ARBA00022750"/>
    </source>
</evidence>
<keyword evidence="9" id="KW-0479">Metal-binding</keyword>
<dbReference type="PROSITE" id="PS50878">
    <property type="entry name" value="RT_POL"/>
    <property type="match status" value="1"/>
</dbReference>
<sequence>MVETRSGKMQDPAQERIKAEESAKPQPGATIGRDASSDPVVLNPNIDIPKYDGTEDPRPWIESLEEIGFLYHWADYIISRYAAMNMIGSAKTWLNLHKVSFTSWENFKSRLIEDFASDANKEEMRMRLNRIQQWNEPAIRFAEDILVLCNKVDPQMEEETKINWVIGGLKKEYSFALHLNPPKNTNELLEICKKLDLFEKNYQERAEKSKALYNGPRSPRPHHQEQWKNATSFRRPYQNTSKPQAPAPRYYQNTSKPQAPTPRYYQNKPLPQVSAPRRSYTPNPEPKPVYPSKTYNKNPNSIRNRTEDGRPICFKCNKPGHVARYCRVRFVRIVEEDPIVTQDKVEEEIRMDNGTQKSRPLLYSDPAEVNLMEESEQKEHEEPQFQINENLAYTEKEQLKQVLERYEDLFSSGLGRSNLAKHRIDTEGAKPIKHKPYRVSAKEREIIKEQIDEMLRDGIIRPSSSPWSFPVILVKKRDGKYRFCVDYRKLNDVTVKDVYPIPRIDEVLDTLQGSKYFSAIDLKSGYWQVEVEEKDKEKTAFTTAHGLYEFNVMPFGLCNAPATFERNMENMLGNLRWQICLCYLDDVIIYSSDFSTHLKRIEAVLKCFREANLKLNNKKCQFAFEELEILGHITNQHGIKPAEHNIKAIRDFPRPKKIKEVQSFLGMCSYYRKFIKGFSKIADPLTSLIKKNVPFTWTENQEKAFQTLKVALINPPILGHFDPNAITYIHTDASNIGLGATLVQKFGDKEKVISYLSRTLSKPEQNYSTTEKECLAVVWSMSKLRPYLYGRHFKIVTDHHALCWLKNLKDPTGRLARWALKIQEYNFEIIHKSGKKHLDADGLSRGPLPENEWDEDYERLFLNQIIDEKDDFIENIKENLSGNKRSITQNFKEENGCLYKKNPNPEGRAWLLVVPKKRRKEVMSEYHNHMLNGHLGVARTTYRLKNKYYWPSMLKDVSEFVKTCHLCQSRKGSNHLPSGLLQPIPPAKYPFERIGIDFVGPLPSTKRRRKWIIVLTDYYTKYAETKAVSEATVKEVSTFLIEHIILRHGAPRFLISDRGSQFTSNLMKEVMKMCKVKHCFTTSYHPQTNGLTERLNRTLINMISMYVNTDQKNWDEILPFITHAYNTTIQETTGYSPFFLLFGREPMSLLDDENIPTDSNMDDYDEYIENYLDKIARTRQVVINNTEKTQERMKRNYDKKHNEKIYEPGHLVAVWTPVRKIGKCEKLLRKYFGPYRILKKLSNVNYLIEPKDNPGQDPLIVHVSRLKPYFERIDEVTHEDVTTSGEGEVGQDLCLGKDLDGFIKEDPPKDEKITVEWKRKDAQARGIITCAMDDTQVSLILTCKTSKEIWTALHSRYEGNIKRKCIEAKNNVSRLTIEERSVDTGTAWRRCMEVTDQWERPSPPAAMLLIERGLWECVINEEAIDADEDQRKYEKTKIKQEKALATIALSISTEQQIHIIDCKTASEAWTTLEQIFEPKSRARILQLKKQFVNIKFIEEEKMINYLSRFKTCSDHLREAGCEVKDEDLAYSMLAGLPDSYDGIIMNFSNMTDDEFTSSKVRQVLLTEHERRTTRKEDSSKEVLQVNKLQNNNSTDSRRKCYRCGKIGHIATNCRAMKQTTRNRDNQHYQRKVNKSDNFLAALNLTSDEDSWLLDSGATNHVCRNKDWFVDLREVSSDPIMTASGTTEAKGYGHIFLQTSIHNESIEIKLNNVLYVPNVRRNLLSVSKIEENGNRVTFRNMVARVFNPENRIIAEATNVNGLYIVKGKTLNSSKTAFNSERDHFQNNSLRTWHQRLCHIDSNAIEKMAREELVIGLEISSRDKGLCDDCCIAKSTKASHKNLGNIRSKQTLELIHTDICGPMPVKSTGGNRYFLSFVDDFSRRITVYLLKNKDEVLKHFDIYRATVERQTGNKIKVLRSDNGLEFCNREFQDKLQKLGIKHERTNVYSPQMNGVAERVNRTLLDMARACLHSANLPQRFWAEAVNTAAYIKNKCYNSALKDKVPDGLWLERNPSVRHLKAFGCLAYSHIPRQRRRKLDSRACRCILVGYSTQTRGYRLWCPESQKVIETKHVRFDESKIGLEWTKIVEETEPEKYNHVWLEPETNHDNDLENELPSNLDSVGVEDTLPQPSTSKNIVRNPYGRKGKPRVELNFLDVTEPQSFEEAVQSPEAMYWRKAMEDELRVLQERGTWELSTLPPGKKPISSRWVYKVKTNESGNVERFKARLVARDKAIIAVYVDDLALFGESEEILRNIEQKINERFRVKNLGAIRNFLGVQIDYPDEETLVLSQSTYVKSILQKFNMIECRPVSTPLDISFPISKGDCPTDEEEKERMRAIPYRELIGSLLYLANCTRPDLMFSVTRLAQFSSNPGRRHWQAAKHVLRYLHGSINLSLVYRRTDSNDVCAYSDADWASDIDDRRSNSGTAIAIGHSLVIWKTCKQNSPEFNNKCKWILDSGATSHMSTDINLMDDLQDDSRKITLPDDRFIKSNGIGTVEIYQDDNHLLTLKEVLYVPELNSNLISYMGHDGSEVKAELPDHVFIDLNFCHKNGQKEEPIPIHQGNVPESTSNEPDEDKNVYNLRPTPEQGFYYEPSLSDEDTSQDDTTSDPTYHPVDSVMKVDSLPIIPTNYEEVINSPDKEKWVQAMEEEIDSLNNHKVWDVLPMTKTIKPIKSKWVFSIKNSHDPLNPIYKARLVAVGCSQKLGVDYSETYSPVIKSDSLRTLIVFAAMKNLHIHHFDIETAFLYGKLEETIYMSQPKGFEYQEEGKKFVCKVNQAIYGLKQAGRVFYETFTKYLLQIGFKIFNSDKCLFSYQNNDSILLLGLYVDDIIICNTDSKILNDIYFIQVTLLPQFPSYKSIMNQPSPKCARYFPCGNPPFDQDCAINSTESDKGFTTIHQSHKPTSPYPNDGNDLADHLPAAPASHRRHADPANRRPRRETPGRKTPRPGQCGADPPGDGRGLLPPRGLVPPAPPSPPGHVRPPPAEGRPPLDEDRPPPPPLALKSWESAPEYFPSFYLFIPIRRL</sequence>
<dbReference type="EC" id="2.7.7.49" evidence="1"/>
<dbReference type="InterPro" id="IPR043502">
    <property type="entry name" value="DNA/RNA_pol_sf"/>
</dbReference>
<feature type="region of interest" description="Disordered" evidence="10">
    <location>
        <begin position="1"/>
        <end position="50"/>
    </location>
</feature>
<feature type="domain" description="Reverse transcriptase" evidence="12">
    <location>
        <begin position="455"/>
        <end position="634"/>
    </location>
</feature>
<dbReference type="Pfam" id="PF03732">
    <property type="entry name" value="Retrotrans_gag"/>
    <property type="match status" value="1"/>
</dbReference>
<organism evidence="14 15">
    <name type="scientific">Cordylochernes scorpioides</name>
    <dbReference type="NCBI Taxonomy" id="51811"/>
    <lineage>
        <taxon>Eukaryota</taxon>
        <taxon>Metazoa</taxon>
        <taxon>Ecdysozoa</taxon>
        <taxon>Arthropoda</taxon>
        <taxon>Chelicerata</taxon>
        <taxon>Arachnida</taxon>
        <taxon>Pseudoscorpiones</taxon>
        <taxon>Cheliferoidea</taxon>
        <taxon>Chernetidae</taxon>
        <taxon>Cordylochernes</taxon>
    </lineage>
</organism>
<keyword evidence="8" id="KW-0695">RNA-directed DNA polymerase</keyword>
<feature type="compositionally biased region" description="Acidic residues" evidence="10">
    <location>
        <begin position="2593"/>
        <end position="2604"/>
    </location>
</feature>
<evidence type="ECO:0000256" key="9">
    <source>
        <dbReference type="PROSITE-ProRule" id="PRU00047"/>
    </source>
</evidence>
<dbReference type="Gene3D" id="1.10.340.70">
    <property type="match status" value="1"/>
</dbReference>
<dbReference type="Pfam" id="PF17917">
    <property type="entry name" value="RT_RNaseH"/>
    <property type="match status" value="1"/>
</dbReference>
<feature type="compositionally biased region" description="Basic and acidic residues" evidence="10">
    <location>
        <begin position="2925"/>
        <end position="2938"/>
    </location>
</feature>
<feature type="domain" description="CCHC-type" evidence="11">
    <location>
        <begin position="313"/>
        <end position="327"/>
    </location>
</feature>
<evidence type="ECO:0000256" key="4">
    <source>
        <dbReference type="ARBA" id="ARBA00022722"/>
    </source>
</evidence>
<dbReference type="Gene3D" id="4.10.60.10">
    <property type="entry name" value="Zinc finger, CCHC-type"/>
    <property type="match status" value="1"/>
</dbReference>
<dbReference type="PROSITE" id="PS50158">
    <property type="entry name" value="ZF_CCHC"/>
    <property type="match status" value="2"/>
</dbReference>
<evidence type="ECO:0000256" key="8">
    <source>
        <dbReference type="ARBA" id="ARBA00022918"/>
    </source>
</evidence>
<evidence type="ECO:0000256" key="1">
    <source>
        <dbReference type="ARBA" id="ARBA00012493"/>
    </source>
</evidence>
<dbReference type="SMART" id="SM00343">
    <property type="entry name" value="ZnF_C2HC"/>
    <property type="match status" value="2"/>
</dbReference>
<dbReference type="Pfam" id="PF00078">
    <property type="entry name" value="RVT_1"/>
    <property type="match status" value="1"/>
</dbReference>
<dbReference type="Pfam" id="PF17921">
    <property type="entry name" value="Integrase_H2C2"/>
    <property type="match status" value="1"/>
</dbReference>
<keyword evidence="3" id="KW-0548">Nucleotidyltransferase</keyword>
<dbReference type="InterPro" id="IPR036397">
    <property type="entry name" value="RNaseH_sf"/>
</dbReference>
<dbReference type="Pfam" id="PF00098">
    <property type="entry name" value="zf-CCHC"/>
    <property type="match status" value="2"/>
</dbReference>
<evidence type="ECO:0000256" key="10">
    <source>
        <dbReference type="SAM" id="MobiDB-lite"/>
    </source>
</evidence>
<dbReference type="EMBL" id="CP092867">
    <property type="protein sequence ID" value="UYV67649.1"/>
    <property type="molecule type" value="Genomic_DNA"/>
</dbReference>
<evidence type="ECO:0000259" key="13">
    <source>
        <dbReference type="PROSITE" id="PS50994"/>
    </source>
</evidence>
<feature type="region of interest" description="Disordered" evidence="10">
    <location>
        <begin position="210"/>
        <end position="307"/>
    </location>
</feature>
<evidence type="ECO:0000256" key="3">
    <source>
        <dbReference type="ARBA" id="ARBA00022695"/>
    </source>
</evidence>
<dbReference type="SUPFAM" id="SSF53098">
    <property type="entry name" value="Ribonuclease H-like"/>
    <property type="match status" value="2"/>
</dbReference>
<dbReference type="Gene3D" id="3.30.420.10">
    <property type="entry name" value="Ribonuclease H-like superfamily/Ribonuclease H"/>
    <property type="match status" value="2"/>
</dbReference>
<dbReference type="InterPro" id="IPR025724">
    <property type="entry name" value="GAG-pre-integrase_dom"/>
</dbReference>
<dbReference type="CDD" id="cd09274">
    <property type="entry name" value="RNase_HI_RT_Ty3"/>
    <property type="match status" value="1"/>
</dbReference>
<dbReference type="Gene3D" id="3.10.10.10">
    <property type="entry name" value="HIV Type 1 Reverse Transcriptase, subunit A, domain 1"/>
    <property type="match status" value="1"/>
</dbReference>
<feature type="domain" description="Integrase catalytic" evidence="13">
    <location>
        <begin position="1845"/>
        <end position="2011"/>
    </location>
</feature>
<dbReference type="Pfam" id="PF25597">
    <property type="entry name" value="SH3_retrovirus"/>
    <property type="match status" value="1"/>
</dbReference>
<dbReference type="SUPFAM" id="SSF56672">
    <property type="entry name" value="DNA/RNA polymerases"/>
    <property type="match status" value="2"/>
</dbReference>
<dbReference type="Pfam" id="PF22936">
    <property type="entry name" value="Pol_BBD"/>
    <property type="match status" value="2"/>
</dbReference>
<dbReference type="InterPro" id="IPR000477">
    <property type="entry name" value="RT_dom"/>
</dbReference>
<keyword evidence="5" id="KW-0064">Aspartyl protease</keyword>
<dbReference type="InterPro" id="IPR012337">
    <property type="entry name" value="RNaseH-like_sf"/>
</dbReference>
<dbReference type="InterPro" id="IPR054465">
    <property type="entry name" value="Integrase_p58-like_C"/>
</dbReference>
<dbReference type="Pfam" id="PF00665">
    <property type="entry name" value="rve"/>
    <property type="match status" value="2"/>
</dbReference>
<evidence type="ECO:0000259" key="12">
    <source>
        <dbReference type="PROSITE" id="PS50878"/>
    </source>
</evidence>
<gene>
    <name evidence="14" type="ORF">LAZ67_5001472</name>
</gene>
<reference evidence="14 15" key="1">
    <citation type="submission" date="2022-01" db="EMBL/GenBank/DDBJ databases">
        <title>A chromosomal length assembly of Cordylochernes scorpioides.</title>
        <authorList>
            <person name="Zeh D."/>
            <person name="Zeh J."/>
        </authorList>
    </citation>
    <scope>NUCLEOTIDE SEQUENCE [LARGE SCALE GENOMIC DNA]</scope>
    <source>
        <strain evidence="14">IN4F17</strain>
        <tissue evidence="14">Whole Body</tissue>
    </source>
</reference>
<dbReference type="Pfam" id="PF13976">
    <property type="entry name" value="gag_pre-integrs"/>
    <property type="match status" value="1"/>
</dbReference>
<dbReference type="PANTHER" id="PTHR37984:SF5">
    <property type="entry name" value="PROTEIN NYNRIN-LIKE"/>
    <property type="match status" value="1"/>
</dbReference>
<keyword evidence="2" id="KW-0808">Transferase</keyword>
<dbReference type="InterPro" id="IPR013103">
    <property type="entry name" value="RVT_2"/>
</dbReference>
<keyword evidence="6" id="KW-0255">Endonuclease</keyword>
<dbReference type="InterPro" id="IPR001878">
    <property type="entry name" value="Znf_CCHC"/>
</dbReference>
<evidence type="ECO:0000256" key="7">
    <source>
        <dbReference type="ARBA" id="ARBA00022801"/>
    </source>
</evidence>
<keyword evidence="9" id="KW-0862">Zinc</keyword>
<dbReference type="InterPro" id="IPR041588">
    <property type="entry name" value="Integrase_H2C2"/>
</dbReference>
<keyword evidence="9" id="KW-0863">Zinc-finger</keyword>
<evidence type="ECO:0000256" key="2">
    <source>
        <dbReference type="ARBA" id="ARBA00022679"/>
    </source>
</evidence>
<evidence type="ECO:0000313" key="14">
    <source>
        <dbReference type="EMBL" id="UYV67649.1"/>
    </source>
</evidence>
<accession>A0ABY6KFN5</accession>
<feature type="compositionally biased region" description="Polar residues" evidence="10">
    <location>
        <begin position="227"/>
        <end position="243"/>
    </location>
</feature>
<dbReference type="CDD" id="cd01647">
    <property type="entry name" value="RT_LTR"/>
    <property type="match status" value="1"/>
</dbReference>
<dbReference type="InterPro" id="IPR041373">
    <property type="entry name" value="RT_RNaseH"/>
</dbReference>
<feature type="domain" description="Integrase catalytic" evidence="13">
    <location>
        <begin position="986"/>
        <end position="1145"/>
    </location>
</feature>
<feature type="domain" description="CCHC-type" evidence="11">
    <location>
        <begin position="1598"/>
        <end position="1614"/>
    </location>
</feature>
<feature type="compositionally biased region" description="Pro residues" evidence="10">
    <location>
        <begin position="2963"/>
        <end position="2983"/>
    </location>
</feature>
<feature type="non-terminal residue" evidence="14">
    <location>
        <position position="1"/>
    </location>
</feature>
<feature type="compositionally biased region" description="Low complexity" evidence="10">
    <location>
        <begin position="2948"/>
        <end position="2962"/>
    </location>
</feature>
<dbReference type="Proteomes" id="UP001235939">
    <property type="component" value="Chromosome 05"/>
</dbReference>
<dbReference type="InterPro" id="IPR057670">
    <property type="entry name" value="SH3_retrovirus"/>
</dbReference>
<feature type="compositionally biased region" description="Basic and acidic residues" evidence="10">
    <location>
        <begin position="1"/>
        <end position="23"/>
    </location>
</feature>
<dbReference type="InterPro" id="IPR054722">
    <property type="entry name" value="PolX-like_BBD"/>
</dbReference>
<dbReference type="Gene3D" id="3.10.20.370">
    <property type="match status" value="1"/>
</dbReference>
<feature type="region of interest" description="Disordered" evidence="10">
    <location>
        <begin position="2551"/>
        <end position="2612"/>
    </location>
</feature>
<dbReference type="InterPro" id="IPR050951">
    <property type="entry name" value="Retrovirus_Pol_polyprotein"/>
</dbReference>
<evidence type="ECO:0000259" key="11">
    <source>
        <dbReference type="PROSITE" id="PS50158"/>
    </source>
</evidence>
<evidence type="ECO:0000256" key="6">
    <source>
        <dbReference type="ARBA" id="ARBA00022759"/>
    </source>
</evidence>
<dbReference type="Pfam" id="PF07727">
    <property type="entry name" value="RVT_2"/>
    <property type="match status" value="2"/>
</dbReference>
<proteinExistence type="predicted"/>
<dbReference type="PANTHER" id="PTHR37984">
    <property type="entry name" value="PROTEIN CBG26694"/>
    <property type="match status" value="1"/>
</dbReference>
<dbReference type="Pfam" id="PF22938">
    <property type="entry name" value="Integrase_p58_C"/>
    <property type="match status" value="1"/>
</dbReference>
<keyword evidence="7" id="KW-0378">Hydrolase</keyword>
<dbReference type="Gene3D" id="3.30.70.270">
    <property type="match status" value="2"/>
</dbReference>
<keyword evidence="15" id="KW-1185">Reference proteome</keyword>
<dbReference type="InterPro" id="IPR043128">
    <property type="entry name" value="Rev_trsase/Diguanyl_cyclase"/>
</dbReference>
<keyword evidence="4" id="KW-0540">Nuclease</keyword>
<dbReference type="InterPro" id="IPR005162">
    <property type="entry name" value="Retrotrans_gag_dom"/>
</dbReference>
<protein>
    <recommendedName>
        <fullName evidence="1">RNA-directed DNA polymerase</fullName>
        <ecNumber evidence="1">2.7.7.49</ecNumber>
    </recommendedName>
</protein>
<keyword evidence="5" id="KW-0645">Protease</keyword>
<name>A0ABY6KFN5_9ARAC</name>
<dbReference type="InterPro" id="IPR001584">
    <property type="entry name" value="Integrase_cat-core"/>
</dbReference>
<evidence type="ECO:0000313" key="15">
    <source>
        <dbReference type="Proteomes" id="UP001235939"/>
    </source>
</evidence>
<dbReference type="PROSITE" id="PS50994">
    <property type="entry name" value="INTEGRASE"/>
    <property type="match status" value="2"/>
</dbReference>